<feature type="compositionally biased region" description="Basic and acidic residues" evidence="2">
    <location>
        <begin position="1230"/>
        <end position="1246"/>
    </location>
</feature>
<feature type="compositionally biased region" description="Polar residues" evidence="2">
    <location>
        <begin position="1083"/>
        <end position="1097"/>
    </location>
</feature>
<dbReference type="SMART" id="SM00324">
    <property type="entry name" value="RhoGAP"/>
    <property type="match status" value="1"/>
</dbReference>
<dbReference type="InterPro" id="IPR037863">
    <property type="entry name" value="RHOGAP6/36"/>
</dbReference>
<organism evidence="4 5">
    <name type="scientific">Cimex lectularius</name>
    <name type="common">Bed bug</name>
    <name type="synonym">Acanthia lectularia</name>
    <dbReference type="NCBI Taxonomy" id="79782"/>
    <lineage>
        <taxon>Eukaryota</taxon>
        <taxon>Metazoa</taxon>
        <taxon>Ecdysozoa</taxon>
        <taxon>Arthropoda</taxon>
        <taxon>Hexapoda</taxon>
        <taxon>Insecta</taxon>
        <taxon>Pterygota</taxon>
        <taxon>Neoptera</taxon>
        <taxon>Paraneoptera</taxon>
        <taxon>Hemiptera</taxon>
        <taxon>Heteroptera</taxon>
        <taxon>Panheteroptera</taxon>
        <taxon>Cimicomorpha</taxon>
        <taxon>Cimicidae</taxon>
        <taxon>Cimex</taxon>
    </lineage>
</organism>
<feature type="compositionally biased region" description="Acidic residues" evidence="2">
    <location>
        <begin position="243"/>
        <end position="254"/>
    </location>
</feature>
<feature type="region of interest" description="Disordered" evidence="2">
    <location>
        <begin position="938"/>
        <end position="1014"/>
    </location>
</feature>
<accession>A0A8I6RRQ8</accession>
<feature type="compositionally biased region" description="Basic and acidic residues" evidence="2">
    <location>
        <begin position="1196"/>
        <end position="1214"/>
    </location>
</feature>
<keyword evidence="5" id="KW-1185">Reference proteome</keyword>
<reference evidence="4" key="1">
    <citation type="submission" date="2022-01" db="UniProtKB">
        <authorList>
            <consortium name="EnsemblMetazoa"/>
        </authorList>
    </citation>
    <scope>IDENTIFICATION</scope>
</reference>
<feature type="region of interest" description="Disordered" evidence="2">
    <location>
        <begin position="405"/>
        <end position="428"/>
    </location>
</feature>
<feature type="compositionally biased region" description="Low complexity" evidence="2">
    <location>
        <begin position="1185"/>
        <end position="1195"/>
    </location>
</feature>
<proteinExistence type="predicted"/>
<protein>
    <recommendedName>
        <fullName evidence="3">Rho-GAP domain-containing protein</fullName>
    </recommendedName>
</protein>
<evidence type="ECO:0000256" key="2">
    <source>
        <dbReference type="SAM" id="MobiDB-lite"/>
    </source>
</evidence>
<evidence type="ECO:0000313" key="4">
    <source>
        <dbReference type="EnsemblMetazoa" id="XP_014248780.1"/>
    </source>
</evidence>
<dbReference type="PROSITE" id="PS50238">
    <property type="entry name" value="RHOGAP"/>
    <property type="match status" value="1"/>
</dbReference>
<feature type="compositionally biased region" description="Low complexity" evidence="2">
    <location>
        <begin position="1069"/>
        <end position="1082"/>
    </location>
</feature>
<evidence type="ECO:0000259" key="3">
    <source>
        <dbReference type="PROSITE" id="PS50238"/>
    </source>
</evidence>
<feature type="compositionally biased region" description="Basic and acidic residues" evidence="2">
    <location>
        <begin position="992"/>
        <end position="1014"/>
    </location>
</feature>
<dbReference type="GO" id="GO:0005096">
    <property type="term" value="F:GTPase activator activity"/>
    <property type="evidence" value="ECO:0007669"/>
    <property type="project" value="UniProtKB-KW"/>
</dbReference>
<dbReference type="KEGG" id="clec:106666238"/>
<sequence length="1246" mass="139507">MDGAPSGKMGKFSPTGKKKKERWLLTRKTWRYMADAGRRLIPEGHPIRGPEDLPKIEAYFQEVCSKESKFLLWRKQSYPGAMVMRRGRRRKKGGSYREKTWSADEAEEIKKDLEQPSTSSSSSRLDLPRMKEEFLFGKPKEDEELISTLKNFLYGSLDIQILFDKLKEQFDHISSRRPVITPERHVDTSLLEILRRYYSKSTNREKVISDLLTDRKKLERLYFELRKSRGFTVRMKGWLPKSEEEEEEEEEDTAESSTAPNSPLVVEPERITSLGTQTRSIPPQSWAVINEEVKKVRAKEAETAEKEAKFMAAGGRRSSVDNDDVSPSVSDTIKRYLRMARKKSVDSDKADRFKRVNYDRNLRNIKGKGEPSISEDDGTDKSAQTDESWIVALRDLKIETTEIDYPSSRSSLTEGTVSPTSPTSKSFLSSGQTFLTNLLHGLQDKSAPVPGGGGTMHKSKSSTSVVPGSRLVSKKIWKSRSKSQSRATPSATSVWTPQGRCVWSNVSGRSVTLTETTLQQLTEIERRILQKVALAKLQALNLGVTVKIPSESPQPSAVVQKPKRKAYLLKRKAITTGFFDSSHKDKGSSTESCSGNGGGTVFGIPLEQCVENERAKTNQLSPEEPLLELRRKSHHGSRGSFSSLIEPRPDERGSCESLICPTLSMPGLDNISCGSANNICSGSDAPRVPYLVSSCLNHLALRGLNTLGIFRVSSSKKRVRQLREDFDCGKEMNLENEMSPHDVATLLKEYFRDLPDPLLCKDLYAAFIQTQRIRNRRLQHEALQHLVQLLPVANRDTLYSLLSFLALVAGNCDDHRNNEGEWIAGNKMDSNNLATLFAPNILHPCTKRPAKEEMSQERMEERSDSINVIRCLIDNYRSLYQVSAELLDEVYVHMMDSHPELLDQIMRKKDISLYEQEDSNVDSNLDEERKYWSRESCTHEMAATGGPDVAMRPRKLERGRERTSKKRRDEIVIRKRSVPSGSGGESASSSRRASDEKRISSSDSDHLSPQDNHSDGVITASLKIPVPAVTSFSLNLDDIPYIEDNERQQITLGLMKCGGGNTSESGIGSFSPPTRPPSVTSSWGSTSPETEPTLGSLSFPTSRQEALKVTICTTPQVHPGYTRSDVQTGRHIASYSRLLSVDRISKSASSSSMSSNAPIPTSISSIGGAVLRSKTADIERMLRLSGSSSGTSIVSHSDKEYRRRHSQTREESKAESQATSRSESRGGIWKRREIISSEPKERRNLY</sequence>
<feature type="domain" description="Rho-GAP" evidence="3">
    <location>
        <begin position="674"/>
        <end position="880"/>
    </location>
</feature>
<dbReference type="EnsemblMetazoa" id="XM_014393294.2">
    <property type="protein sequence ID" value="XP_014248780.1"/>
    <property type="gene ID" value="LOC106666238"/>
</dbReference>
<feature type="region of interest" description="Disordered" evidence="2">
    <location>
        <begin position="240"/>
        <end position="266"/>
    </location>
</feature>
<dbReference type="InterPro" id="IPR000198">
    <property type="entry name" value="RhoGAP_dom"/>
</dbReference>
<dbReference type="CTD" id="43781"/>
<feature type="region of interest" description="Disordered" evidence="2">
    <location>
        <begin position="362"/>
        <end position="386"/>
    </location>
</feature>
<dbReference type="Proteomes" id="UP000494040">
    <property type="component" value="Unassembled WGS sequence"/>
</dbReference>
<dbReference type="PANTHER" id="PTHR12635">
    <property type="entry name" value="RHO-GTPASE-ACTIVATING PROTEIN 6 FAMILY MEMBER"/>
    <property type="match status" value="1"/>
</dbReference>
<dbReference type="AlphaFoldDB" id="A0A8I6RRQ8"/>
<evidence type="ECO:0000256" key="1">
    <source>
        <dbReference type="ARBA" id="ARBA00022468"/>
    </source>
</evidence>
<dbReference type="PANTHER" id="PTHR12635:SF7">
    <property type="entry name" value="RHO GTPASE ACTIVATING PROTEIN 6-RELATED"/>
    <property type="match status" value="1"/>
</dbReference>
<dbReference type="Gene3D" id="1.10.555.10">
    <property type="entry name" value="Rho GTPase activation protein"/>
    <property type="match status" value="1"/>
</dbReference>
<keyword evidence="1" id="KW-0343">GTPase activation</keyword>
<dbReference type="SUPFAM" id="SSF48350">
    <property type="entry name" value="GTPase activation domain, GAP"/>
    <property type="match status" value="1"/>
</dbReference>
<dbReference type="Pfam" id="PF00620">
    <property type="entry name" value="RhoGAP"/>
    <property type="match status" value="1"/>
</dbReference>
<dbReference type="OrthoDB" id="10024839at2759"/>
<dbReference type="InterPro" id="IPR008936">
    <property type="entry name" value="Rho_GTPase_activation_prot"/>
</dbReference>
<feature type="region of interest" description="Disordered" evidence="2">
    <location>
        <begin position="307"/>
        <end position="328"/>
    </location>
</feature>
<name>A0A8I6RRQ8_CIMLE</name>
<feature type="compositionally biased region" description="Basic and acidic residues" evidence="2">
    <location>
        <begin position="954"/>
        <end position="973"/>
    </location>
</feature>
<dbReference type="OMA" id="RQCIRHL"/>
<feature type="compositionally biased region" description="Polar residues" evidence="2">
    <location>
        <begin position="407"/>
        <end position="428"/>
    </location>
</feature>
<feature type="region of interest" description="Disordered" evidence="2">
    <location>
        <begin position="1182"/>
        <end position="1246"/>
    </location>
</feature>
<feature type="region of interest" description="Disordered" evidence="2">
    <location>
        <begin position="1063"/>
        <end position="1097"/>
    </location>
</feature>
<dbReference type="GO" id="GO:0007165">
    <property type="term" value="P:signal transduction"/>
    <property type="evidence" value="ECO:0007669"/>
    <property type="project" value="InterPro"/>
</dbReference>
<feature type="region of interest" description="Disordered" evidence="2">
    <location>
        <begin position="443"/>
        <end position="469"/>
    </location>
</feature>
<dbReference type="RefSeq" id="XP_014248780.1">
    <property type="nucleotide sequence ID" value="XM_014393294.2"/>
</dbReference>
<dbReference type="GeneID" id="106666238"/>
<evidence type="ECO:0000313" key="5">
    <source>
        <dbReference type="Proteomes" id="UP000494040"/>
    </source>
</evidence>